<keyword evidence="1" id="KW-0343">GTPase activation</keyword>
<dbReference type="PROSITE" id="PS50086">
    <property type="entry name" value="TBC_RABGAP"/>
    <property type="match status" value="1"/>
</dbReference>
<dbReference type="PANTHER" id="PTHR47219">
    <property type="entry name" value="RAB GTPASE-ACTIVATING PROTEIN 1-LIKE"/>
    <property type="match status" value="1"/>
</dbReference>
<reference evidence="4" key="1">
    <citation type="submission" date="2023-10" db="EMBL/GenBank/DDBJ databases">
        <title>Genome assembly of Pristionchus species.</title>
        <authorList>
            <person name="Yoshida K."/>
            <person name="Sommer R.J."/>
        </authorList>
    </citation>
    <scope>NUCLEOTIDE SEQUENCE</scope>
    <source>
        <strain evidence="4">RS5133</strain>
    </source>
</reference>
<feature type="non-terminal residue" evidence="4">
    <location>
        <position position="1"/>
    </location>
</feature>
<dbReference type="SMART" id="SM00164">
    <property type="entry name" value="TBC"/>
    <property type="match status" value="1"/>
</dbReference>
<accession>A0AAV5VAT3</accession>
<dbReference type="InterPro" id="IPR050302">
    <property type="entry name" value="Rab_GAP_TBC_domain"/>
</dbReference>
<evidence type="ECO:0000256" key="1">
    <source>
        <dbReference type="ARBA" id="ARBA00022468"/>
    </source>
</evidence>
<dbReference type="Pfam" id="PF00566">
    <property type="entry name" value="RabGAP-TBC"/>
    <property type="match status" value="1"/>
</dbReference>
<gene>
    <name evidence="4" type="ORF">PFISCL1PPCAC_8059</name>
</gene>
<feature type="domain" description="Rab-GAP TBC" evidence="3">
    <location>
        <begin position="78"/>
        <end position="257"/>
    </location>
</feature>
<dbReference type="EMBL" id="BTSY01000002">
    <property type="protein sequence ID" value="GMT16762.1"/>
    <property type="molecule type" value="Genomic_DNA"/>
</dbReference>
<proteinExistence type="predicted"/>
<comment type="caution">
    <text evidence="4">The sequence shown here is derived from an EMBL/GenBank/DDBJ whole genome shotgun (WGS) entry which is preliminary data.</text>
</comment>
<dbReference type="GO" id="GO:0005096">
    <property type="term" value="F:GTPase activator activity"/>
    <property type="evidence" value="ECO:0007669"/>
    <property type="project" value="UniProtKB-KW"/>
</dbReference>
<dbReference type="GO" id="GO:0031267">
    <property type="term" value="F:small GTPase binding"/>
    <property type="evidence" value="ECO:0007669"/>
    <property type="project" value="TreeGrafter"/>
</dbReference>
<dbReference type="Proteomes" id="UP001432322">
    <property type="component" value="Unassembled WGS sequence"/>
</dbReference>
<feature type="non-terminal residue" evidence="4">
    <location>
        <position position="316"/>
    </location>
</feature>
<evidence type="ECO:0000313" key="4">
    <source>
        <dbReference type="EMBL" id="GMT16762.1"/>
    </source>
</evidence>
<dbReference type="InterPro" id="IPR000195">
    <property type="entry name" value="Rab-GAP-TBC_dom"/>
</dbReference>
<dbReference type="InterPro" id="IPR035969">
    <property type="entry name" value="Rab-GAP_TBC_sf"/>
</dbReference>
<sequence>HFIGPPHDDVDCLGFESPWTSKPTTEWSVDPAYLASFRREFDRFHTRYSEILARRLGQWQMNYPRERGAMMHRYVVKGVPMRYRKEVWMRNIAPFVISPSSSSLPFSDSVDHSIRIDLPRTFPDNRLLRVPSIGSSLYRNLSALALHIPAIGYCQGLNFIAALCLLLIGEESRSRDLLLFLVLPRVNYYTATMSGLIRDMRVLEEIVSRDLPEVHSILTRLDVGLDLLVGKWFLCLFIDSLPMETVLRVWDCLIYEGDVWLFKIAFRLLRKAKKRIAGCHSSDQLLKTVREMASSKDAMDCHSLITTERDRISKGE</sequence>
<protein>
    <recommendedName>
        <fullName evidence="3">Rab-GAP TBC domain-containing protein</fullName>
    </recommendedName>
</protein>
<dbReference type="PANTHER" id="PTHR47219:SF10">
    <property type="entry name" value="GROWTH HORMONE-REGULATED TBC PROTEIN 1"/>
    <property type="match status" value="1"/>
</dbReference>
<dbReference type="SUPFAM" id="SSF47923">
    <property type="entry name" value="Ypt/Rab-GAP domain of gyp1p"/>
    <property type="match status" value="2"/>
</dbReference>
<organism evidence="4 5">
    <name type="scientific">Pristionchus fissidentatus</name>
    <dbReference type="NCBI Taxonomy" id="1538716"/>
    <lineage>
        <taxon>Eukaryota</taxon>
        <taxon>Metazoa</taxon>
        <taxon>Ecdysozoa</taxon>
        <taxon>Nematoda</taxon>
        <taxon>Chromadorea</taxon>
        <taxon>Rhabditida</taxon>
        <taxon>Rhabditina</taxon>
        <taxon>Diplogasteromorpha</taxon>
        <taxon>Diplogasteroidea</taxon>
        <taxon>Neodiplogasteridae</taxon>
        <taxon>Pristionchus</taxon>
    </lineage>
</organism>
<dbReference type="Gene3D" id="1.10.8.270">
    <property type="entry name" value="putative rabgap domain of human tbc1 domain family member 14 like domains"/>
    <property type="match status" value="1"/>
</dbReference>
<evidence type="ECO:0000313" key="5">
    <source>
        <dbReference type="Proteomes" id="UP001432322"/>
    </source>
</evidence>
<keyword evidence="5" id="KW-1185">Reference proteome</keyword>
<dbReference type="Gene3D" id="1.10.472.80">
    <property type="entry name" value="Ypt/Rab-GAP domain of gyp1p, domain 3"/>
    <property type="match status" value="1"/>
</dbReference>
<evidence type="ECO:0000259" key="3">
    <source>
        <dbReference type="PROSITE" id="PS50086"/>
    </source>
</evidence>
<comment type="function">
    <text evidence="2">May act as a GTPase-activating protein for Rab family protein(s).</text>
</comment>
<dbReference type="AlphaFoldDB" id="A0AAV5VAT3"/>
<name>A0AAV5VAT3_9BILA</name>
<evidence type="ECO:0000256" key="2">
    <source>
        <dbReference type="ARBA" id="ARBA00043879"/>
    </source>
</evidence>